<keyword evidence="2" id="KW-1185">Reference proteome</keyword>
<protein>
    <submittedName>
        <fullName evidence="1">Uncharacterized protein</fullName>
    </submittedName>
</protein>
<comment type="caution">
    <text evidence="1">The sequence shown here is derived from an EMBL/GenBank/DDBJ whole genome shotgun (WGS) entry which is preliminary data.</text>
</comment>
<dbReference type="AlphaFoldDB" id="A0A5B0QI01"/>
<evidence type="ECO:0000313" key="1">
    <source>
        <dbReference type="EMBL" id="KAA1112802.1"/>
    </source>
</evidence>
<dbReference type="Proteomes" id="UP000324748">
    <property type="component" value="Unassembled WGS sequence"/>
</dbReference>
<proteinExistence type="predicted"/>
<dbReference type="EMBL" id="VSWC01000015">
    <property type="protein sequence ID" value="KAA1112802.1"/>
    <property type="molecule type" value="Genomic_DNA"/>
</dbReference>
<accession>A0A5B0QI01</accession>
<gene>
    <name evidence="1" type="ORF">PGT21_011153</name>
</gene>
<evidence type="ECO:0000313" key="2">
    <source>
        <dbReference type="Proteomes" id="UP000324748"/>
    </source>
</evidence>
<organism evidence="1 2">
    <name type="scientific">Puccinia graminis f. sp. tritici</name>
    <dbReference type="NCBI Taxonomy" id="56615"/>
    <lineage>
        <taxon>Eukaryota</taxon>
        <taxon>Fungi</taxon>
        <taxon>Dikarya</taxon>
        <taxon>Basidiomycota</taxon>
        <taxon>Pucciniomycotina</taxon>
        <taxon>Pucciniomycetes</taxon>
        <taxon>Pucciniales</taxon>
        <taxon>Pucciniaceae</taxon>
        <taxon>Puccinia</taxon>
    </lineage>
</organism>
<name>A0A5B0QI01_PUCGR</name>
<sequence>MVRSGTLAADRVRICSKSSQKIAKMWIRPSPIRLPEKFGQAKRRESARTA</sequence>
<reference evidence="1 2" key="1">
    <citation type="submission" date="2019-05" db="EMBL/GenBank/DDBJ databases">
        <title>Emergence of the Ug99 lineage of the wheat stem rust pathogen through somatic hybridization.</title>
        <authorList>
            <person name="Li F."/>
            <person name="Upadhyaya N.M."/>
            <person name="Sperschneider J."/>
            <person name="Matny O."/>
            <person name="Nguyen-Phuc H."/>
            <person name="Mago R."/>
            <person name="Raley C."/>
            <person name="Miller M.E."/>
            <person name="Silverstein K.A.T."/>
            <person name="Henningsen E."/>
            <person name="Hirsch C.D."/>
            <person name="Visser B."/>
            <person name="Pretorius Z.A."/>
            <person name="Steffenson B.J."/>
            <person name="Schwessinger B."/>
            <person name="Dodds P.N."/>
            <person name="Figueroa M."/>
        </authorList>
    </citation>
    <scope>NUCLEOTIDE SEQUENCE [LARGE SCALE GENOMIC DNA]</scope>
    <source>
        <strain evidence="1">21-0</strain>
    </source>
</reference>